<feature type="domain" description="Histidine kinase" evidence="25">
    <location>
        <begin position="663"/>
        <end position="879"/>
    </location>
</feature>
<dbReference type="SMART" id="SM00388">
    <property type="entry name" value="HisKA"/>
    <property type="match status" value="1"/>
</dbReference>
<evidence type="ECO:0000256" key="9">
    <source>
        <dbReference type="ARBA" id="ARBA00022741"/>
    </source>
</evidence>
<keyword evidence="6" id="KW-0808">Transferase</keyword>
<evidence type="ECO:0000256" key="6">
    <source>
        <dbReference type="ARBA" id="ARBA00022679"/>
    </source>
</evidence>
<gene>
    <name evidence="31" type="ORF">EV674_12435</name>
</gene>
<evidence type="ECO:0000256" key="24">
    <source>
        <dbReference type="PROSITE-ProRule" id="PRU00244"/>
    </source>
</evidence>
<keyword evidence="8" id="KW-0732">Signal</keyword>
<feature type="transmembrane region" description="Helical" evidence="24">
    <location>
        <begin position="95"/>
        <end position="113"/>
    </location>
</feature>
<dbReference type="CDD" id="cd00082">
    <property type="entry name" value="HisKA"/>
    <property type="match status" value="1"/>
</dbReference>
<protein>
    <recommendedName>
        <fullName evidence="21">Sensor protein FixL</fullName>
        <ecNumber evidence="3">2.7.13.3</ecNumber>
    </recommendedName>
    <alternativeName>
        <fullName evidence="19">Sensory/regulatory protein RpfC</fullName>
    </alternativeName>
    <alternativeName>
        <fullName evidence="20">Virulence sensor protein BvgS</fullName>
    </alternativeName>
</protein>
<evidence type="ECO:0000256" key="1">
    <source>
        <dbReference type="ARBA" id="ARBA00000085"/>
    </source>
</evidence>
<dbReference type="SUPFAM" id="SSF55785">
    <property type="entry name" value="PYP-like sensor domain (PAS domain)"/>
    <property type="match status" value="3"/>
</dbReference>
<feature type="transmembrane region" description="Helical" evidence="24">
    <location>
        <begin position="155"/>
        <end position="174"/>
    </location>
</feature>
<comment type="catalytic activity">
    <reaction evidence="1">
        <text>ATP + protein L-histidine = ADP + protein N-phospho-L-histidine.</text>
        <dbReference type="EC" id="2.7.13.3"/>
    </reaction>
</comment>
<proteinExistence type="predicted"/>
<comment type="function">
    <text evidence="16">Member of the two-component regulatory system BvgS/BvgA. Phosphorylates BvgA via a four-step phosphorelay in response to environmental signals.</text>
</comment>
<evidence type="ECO:0000313" key="32">
    <source>
        <dbReference type="Proteomes" id="UP000295182"/>
    </source>
</evidence>
<dbReference type="CDD" id="cd16922">
    <property type="entry name" value="HATPase_EvgS-ArcB-TorS-like"/>
    <property type="match status" value="1"/>
</dbReference>
<dbReference type="InterPro" id="IPR005330">
    <property type="entry name" value="MHYT_dom"/>
</dbReference>
<dbReference type="PRINTS" id="PR00344">
    <property type="entry name" value="BCTRLSENSOR"/>
</dbReference>
<dbReference type="CDD" id="cd00088">
    <property type="entry name" value="HPT"/>
    <property type="match status" value="1"/>
</dbReference>
<evidence type="ECO:0000256" key="14">
    <source>
        <dbReference type="ARBA" id="ARBA00023026"/>
    </source>
</evidence>
<dbReference type="PROSITE" id="PS50894">
    <property type="entry name" value="HPT"/>
    <property type="match status" value="1"/>
</dbReference>
<feature type="transmembrane region" description="Helical" evidence="24">
    <location>
        <begin position="186"/>
        <end position="208"/>
    </location>
</feature>
<dbReference type="EC" id="2.7.13.3" evidence="3"/>
<dbReference type="GO" id="GO:0005886">
    <property type="term" value="C:plasma membrane"/>
    <property type="evidence" value="ECO:0007669"/>
    <property type="project" value="UniProtKB-SubCell"/>
</dbReference>
<evidence type="ECO:0000256" key="7">
    <source>
        <dbReference type="ARBA" id="ARBA00022692"/>
    </source>
</evidence>
<dbReference type="PROSITE" id="PS50113">
    <property type="entry name" value="PAC"/>
    <property type="match status" value="2"/>
</dbReference>
<feature type="domain" description="MHYT" evidence="30">
    <location>
        <begin position="20"/>
        <end position="215"/>
    </location>
</feature>
<evidence type="ECO:0000256" key="12">
    <source>
        <dbReference type="ARBA" id="ARBA00022989"/>
    </source>
</evidence>
<dbReference type="InterPro" id="IPR000014">
    <property type="entry name" value="PAS"/>
</dbReference>
<comment type="function">
    <text evidence="17">Putative oxygen sensor; modulates the activity of FixJ, a transcriptional activator of nitrogen fixation fixK gene. FixL probably acts as a kinase that phosphorylates FixJ.</text>
</comment>
<dbReference type="InterPro" id="IPR003594">
    <property type="entry name" value="HATPase_dom"/>
</dbReference>
<evidence type="ECO:0000256" key="22">
    <source>
        <dbReference type="PROSITE-ProRule" id="PRU00110"/>
    </source>
</evidence>
<evidence type="ECO:0000259" key="28">
    <source>
        <dbReference type="PROSITE" id="PS50113"/>
    </source>
</evidence>
<dbReference type="InterPro" id="IPR000700">
    <property type="entry name" value="PAS-assoc_C"/>
</dbReference>
<dbReference type="Pfam" id="PF08447">
    <property type="entry name" value="PAS_3"/>
    <property type="match status" value="2"/>
</dbReference>
<dbReference type="PROSITE" id="PS50112">
    <property type="entry name" value="PAS"/>
    <property type="match status" value="3"/>
</dbReference>
<keyword evidence="10" id="KW-0418">Kinase</keyword>
<dbReference type="InterPro" id="IPR035965">
    <property type="entry name" value="PAS-like_dom_sf"/>
</dbReference>
<keyword evidence="12 24" id="KW-1133">Transmembrane helix</keyword>
<keyword evidence="5 23" id="KW-0597">Phosphoprotein</keyword>
<dbReference type="Pfam" id="PF02518">
    <property type="entry name" value="HATPase_c"/>
    <property type="match status" value="1"/>
</dbReference>
<evidence type="ECO:0000256" key="4">
    <source>
        <dbReference type="ARBA" id="ARBA00022475"/>
    </source>
</evidence>
<evidence type="ECO:0000259" key="26">
    <source>
        <dbReference type="PROSITE" id="PS50110"/>
    </source>
</evidence>
<evidence type="ECO:0000256" key="11">
    <source>
        <dbReference type="ARBA" id="ARBA00022840"/>
    </source>
</evidence>
<dbReference type="AlphaFoldDB" id="A0A4R2N4F5"/>
<keyword evidence="32" id="KW-1185">Reference proteome</keyword>
<accession>A0A4R2N4F5</accession>
<dbReference type="PROSITE" id="PS50109">
    <property type="entry name" value="HIS_KIN"/>
    <property type="match status" value="1"/>
</dbReference>
<evidence type="ECO:0000259" key="27">
    <source>
        <dbReference type="PROSITE" id="PS50112"/>
    </source>
</evidence>
<dbReference type="Gene3D" id="3.30.565.10">
    <property type="entry name" value="Histidine kinase-like ATPase, C-terminal domain"/>
    <property type="match status" value="1"/>
</dbReference>
<evidence type="ECO:0000256" key="23">
    <source>
        <dbReference type="PROSITE-ProRule" id="PRU00169"/>
    </source>
</evidence>
<dbReference type="FunFam" id="1.10.287.130:FF:000002">
    <property type="entry name" value="Two-component osmosensing histidine kinase"/>
    <property type="match status" value="1"/>
</dbReference>
<keyword evidence="4" id="KW-1003">Cell membrane</keyword>
<feature type="domain" description="PAS" evidence="27">
    <location>
        <begin position="266"/>
        <end position="336"/>
    </location>
</feature>
<comment type="caution">
    <text evidence="31">The sequence shown here is derived from an EMBL/GenBank/DDBJ whole genome shotgun (WGS) entry which is preliminary data.</text>
</comment>
<dbReference type="SUPFAM" id="SSF47226">
    <property type="entry name" value="Histidine-containing phosphotransfer domain, HPT domain"/>
    <property type="match status" value="1"/>
</dbReference>
<dbReference type="Pfam" id="PF00989">
    <property type="entry name" value="PAS"/>
    <property type="match status" value="1"/>
</dbReference>
<dbReference type="InterPro" id="IPR036641">
    <property type="entry name" value="HPT_dom_sf"/>
</dbReference>
<dbReference type="PANTHER" id="PTHR45339:SF1">
    <property type="entry name" value="HYBRID SIGNAL TRANSDUCTION HISTIDINE KINASE J"/>
    <property type="match status" value="1"/>
</dbReference>
<dbReference type="InterPro" id="IPR013767">
    <property type="entry name" value="PAS_fold"/>
</dbReference>
<feature type="domain" description="PAC" evidence="28">
    <location>
        <begin position="471"/>
        <end position="523"/>
    </location>
</feature>
<dbReference type="Gene3D" id="1.10.287.130">
    <property type="match status" value="1"/>
</dbReference>
<feature type="transmembrane region" description="Helical" evidence="24">
    <location>
        <begin position="24"/>
        <end position="45"/>
    </location>
</feature>
<dbReference type="GO" id="GO:0006355">
    <property type="term" value="P:regulation of DNA-templated transcription"/>
    <property type="evidence" value="ECO:0007669"/>
    <property type="project" value="InterPro"/>
</dbReference>
<dbReference type="SUPFAM" id="SSF47384">
    <property type="entry name" value="Homodimeric domain of signal transducing histidine kinase"/>
    <property type="match status" value="1"/>
</dbReference>
<feature type="domain" description="PAC" evidence="28">
    <location>
        <begin position="593"/>
        <end position="645"/>
    </location>
</feature>
<name>A0A4R2N4F5_9BURK</name>
<keyword evidence="15 24" id="KW-0472">Membrane</keyword>
<evidence type="ECO:0000256" key="19">
    <source>
        <dbReference type="ARBA" id="ARBA00068150"/>
    </source>
</evidence>
<dbReference type="Pfam" id="PF00512">
    <property type="entry name" value="HisKA"/>
    <property type="match status" value="1"/>
</dbReference>
<dbReference type="InterPro" id="IPR001610">
    <property type="entry name" value="PAC"/>
</dbReference>
<dbReference type="EMBL" id="SLXH01000024">
    <property type="protein sequence ID" value="TCP15448.1"/>
    <property type="molecule type" value="Genomic_DNA"/>
</dbReference>
<dbReference type="SMART" id="SM00073">
    <property type="entry name" value="HPT"/>
    <property type="match status" value="1"/>
</dbReference>
<feature type="domain" description="HPt" evidence="29">
    <location>
        <begin position="1052"/>
        <end position="1145"/>
    </location>
</feature>
<evidence type="ECO:0000256" key="21">
    <source>
        <dbReference type="ARBA" id="ARBA00070616"/>
    </source>
</evidence>
<dbReference type="CDD" id="cd00130">
    <property type="entry name" value="PAS"/>
    <property type="match status" value="3"/>
</dbReference>
<dbReference type="InterPro" id="IPR036890">
    <property type="entry name" value="HATPase_C_sf"/>
</dbReference>
<feature type="domain" description="Response regulatory" evidence="26">
    <location>
        <begin position="898"/>
        <end position="1017"/>
    </location>
</feature>
<evidence type="ECO:0000256" key="5">
    <source>
        <dbReference type="ARBA" id="ARBA00022553"/>
    </source>
</evidence>
<dbReference type="InterPro" id="IPR003661">
    <property type="entry name" value="HisK_dim/P_dom"/>
</dbReference>
<evidence type="ECO:0000313" key="31">
    <source>
        <dbReference type="EMBL" id="TCP15448.1"/>
    </source>
</evidence>
<dbReference type="InterPro" id="IPR004358">
    <property type="entry name" value="Sig_transdc_His_kin-like_C"/>
</dbReference>
<dbReference type="Gene3D" id="3.40.50.2300">
    <property type="match status" value="1"/>
</dbReference>
<dbReference type="PANTHER" id="PTHR45339">
    <property type="entry name" value="HYBRID SIGNAL TRANSDUCTION HISTIDINE KINASE J"/>
    <property type="match status" value="1"/>
</dbReference>
<dbReference type="Pfam" id="PF00072">
    <property type="entry name" value="Response_reg"/>
    <property type="match status" value="1"/>
</dbReference>
<keyword evidence="11" id="KW-0067">ATP-binding</keyword>
<dbReference type="InterPro" id="IPR036097">
    <property type="entry name" value="HisK_dim/P_sf"/>
</dbReference>
<dbReference type="RefSeq" id="WP_119013711.1">
    <property type="nucleotide sequence ID" value="NZ_QXNC01000021.1"/>
</dbReference>
<dbReference type="NCBIfam" id="TIGR00229">
    <property type="entry name" value="sensory_box"/>
    <property type="match status" value="3"/>
</dbReference>
<evidence type="ECO:0000259" key="30">
    <source>
        <dbReference type="PROSITE" id="PS50924"/>
    </source>
</evidence>
<feature type="modified residue" description="Phosphohistidine" evidence="22">
    <location>
        <position position="1091"/>
    </location>
</feature>
<evidence type="ECO:0000256" key="8">
    <source>
        <dbReference type="ARBA" id="ARBA00022729"/>
    </source>
</evidence>
<comment type="subunit">
    <text evidence="18">At low DSF concentrations, interacts with RpfF.</text>
</comment>
<dbReference type="InterPro" id="IPR011006">
    <property type="entry name" value="CheY-like_superfamily"/>
</dbReference>
<feature type="domain" description="PAS" evidence="27">
    <location>
        <begin position="394"/>
        <end position="468"/>
    </location>
</feature>
<evidence type="ECO:0000256" key="20">
    <source>
        <dbReference type="ARBA" id="ARBA00070152"/>
    </source>
</evidence>
<evidence type="ECO:0000256" key="17">
    <source>
        <dbReference type="ARBA" id="ARBA00059827"/>
    </source>
</evidence>
<evidence type="ECO:0000256" key="3">
    <source>
        <dbReference type="ARBA" id="ARBA00012438"/>
    </source>
</evidence>
<keyword evidence="14" id="KW-0843">Virulence</keyword>
<keyword evidence="9" id="KW-0547">Nucleotide-binding</keyword>
<evidence type="ECO:0000259" key="25">
    <source>
        <dbReference type="PROSITE" id="PS50109"/>
    </source>
</evidence>
<keyword evidence="7 24" id="KW-0812">Transmembrane</keyword>
<feature type="domain" description="PAS" evidence="27">
    <location>
        <begin position="538"/>
        <end position="565"/>
    </location>
</feature>
<dbReference type="SMART" id="SM00448">
    <property type="entry name" value="REC"/>
    <property type="match status" value="1"/>
</dbReference>
<dbReference type="Pfam" id="PF03707">
    <property type="entry name" value="MHYT"/>
    <property type="match status" value="3"/>
</dbReference>
<dbReference type="PROSITE" id="PS50924">
    <property type="entry name" value="MHYT"/>
    <property type="match status" value="1"/>
</dbReference>
<dbReference type="SUPFAM" id="SSF55874">
    <property type="entry name" value="ATPase domain of HSP90 chaperone/DNA topoisomerase II/histidine kinase"/>
    <property type="match status" value="1"/>
</dbReference>
<dbReference type="InterPro" id="IPR013655">
    <property type="entry name" value="PAS_fold_3"/>
</dbReference>
<evidence type="ECO:0000256" key="13">
    <source>
        <dbReference type="ARBA" id="ARBA00023012"/>
    </source>
</evidence>
<feature type="transmembrane region" description="Helical" evidence="24">
    <location>
        <begin position="57"/>
        <end position="83"/>
    </location>
</feature>
<dbReference type="Pfam" id="PF01627">
    <property type="entry name" value="Hpt"/>
    <property type="match status" value="1"/>
</dbReference>
<evidence type="ECO:0000256" key="16">
    <source>
        <dbReference type="ARBA" id="ARBA00058004"/>
    </source>
</evidence>
<dbReference type="CDD" id="cd17546">
    <property type="entry name" value="REC_hyHK_CKI1_RcsC-like"/>
    <property type="match status" value="1"/>
</dbReference>
<dbReference type="SMART" id="SM00387">
    <property type="entry name" value="HATPase_c"/>
    <property type="match status" value="1"/>
</dbReference>
<dbReference type="FunFam" id="3.30.450.20:FF:000060">
    <property type="entry name" value="Sensor protein FixL"/>
    <property type="match status" value="1"/>
</dbReference>
<comment type="subcellular location">
    <subcellularLocation>
        <location evidence="2">Cell membrane</location>
        <topology evidence="2">Multi-pass membrane protein</topology>
    </subcellularLocation>
</comment>
<dbReference type="SMART" id="SM00086">
    <property type="entry name" value="PAC"/>
    <property type="match status" value="3"/>
</dbReference>
<dbReference type="Proteomes" id="UP000295182">
    <property type="component" value="Unassembled WGS sequence"/>
</dbReference>
<dbReference type="PROSITE" id="PS50110">
    <property type="entry name" value="RESPONSE_REGULATORY"/>
    <property type="match status" value="1"/>
</dbReference>
<reference evidence="31 32" key="1">
    <citation type="submission" date="2019-03" db="EMBL/GenBank/DDBJ databases">
        <title>Genomic Encyclopedia of Type Strains, Phase IV (KMG-IV): sequencing the most valuable type-strain genomes for metagenomic binning, comparative biology and taxonomic classification.</title>
        <authorList>
            <person name="Goeker M."/>
        </authorList>
    </citation>
    <scope>NUCLEOTIDE SEQUENCE [LARGE SCALE GENOMIC DNA]</scope>
    <source>
        <strain evidence="31 32">DSM 1837</strain>
    </source>
</reference>
<evidence type="ECO:0000256" key="2">
    <source>
        <dbReference type="ARBA" id="ARBA00004651"/>
    </source>
</evidence>
<dbReference type="GO" id="GO:0005524">
    <property type="term" value="F:ATP binding"/>
    <property type="evidence" value="ECO:0007669"/>
    <property type="project" value="UniProtKB-KW"/>
</dbReference>
<sequence>MLDMFFSSGIARPALLWQQHDPRLVALSVVLAILASMMALHMAALARRASGALYRHLALLTGAIALGGGIWAMHFIGMLAFALCARGRFDPWMTLVSFVPGLAASWVALHLLMRRTVGPWVLLGGGVLVGGGIGAMHYIGMAASELAPMMRYDPVGFATSIVVAVLLATLALWVRFGLQRHMRWRPWWASALAGSVMGLAIAGMHYMGMDALRFVGPMDMDYFDGSTEHRTLALAVTAVTVFAGALVLAINVGLRYRQLLLEAQRNESRLRAVMDTALDGIVMIDAQGLVQSYNAAAQRILGWSADEVLGRNVNMLMPEPHQSAHDGYLNHHLGTGEERIIGTGREVEVRRKDGTLVPVHLAVGRVQWPGKPVFVGFLTDIRQRLDMETSLRRSEEQFRSLIGNIPGVTFRCRLDQDWSMLFVSDSVEQLTGWTAPDFLAQRTSFAQLTHPDDVPRLWHEITQAAQQQRAYQIEYRLRHRDGRTRWVSETGRSVSDGNGQVQWIDGVIVDTTDFKARSAEFEGTVHAINRALAVAEYDLQGRLLYANQNFLQLMGYTLDEVLGQSHRMFCPPEYVQDPAYAQLWERLGRGELDAGEYLRLGKDGHEVWIQATYNPIFDADCKPFKIVKFATDLSQRRAMEQELRSAKERAELAAAARSMFLANMSHEIRTPMNAIIGFTEALLDSPLDSTQRRHLGTVHHAARSMLRLLNDILDTAKLEKGAVELEAEDFSLRTLCEQILASLRITATKKGLALVLEYPPSEPDYFCGDALRLQQILVNLLGNAIKFTETGTVTLRVAYAQDQLALEVQDTGIGIAPEQLARIFDPFAQADASTTRRFGGTGLGTTISRQLTELMQGHIAVQSTPGVGSTFSVRLPLPLGQAVQAPAHPQVGTLPPLRVLAVDDVANNLELLQLTLARGNHQITLAHGGEEAVAQFVRAPFDLVLMDLQMPGMDGLEATRRIRSFEQDRQRKPVPIIALSASVLEQDRRDALAAGMDGFAGKPLEPARLHAEMARVLDIRLDATPAPTLALPTAHSAEAAIDWERGVRLWTRLDLLCNAIERFLHDSQSVPAALQQYLQAGDWEGLRAAAHRLRGAAGNLALDPLHTLATQLEDAARTGHADTIAPLVDALPAVLGSTQQAAQACRICGAPPAAQAPVHLPVAAQPLAQAHQALEQLAQALQRGELPEAPLQALAELLPALALEPLQQAIDAFDFNQAQRCLHTLRAQLAPAPEEAAP</sequence>
<dbReference type="GO" id="GO:0000155">
    <property type="term" value="F:phosphorelay sensor kinase activity"/>
    <property type="evidence" value="ECO:0007669"/>
    <property type="project" value="InterPro"/>
</dbReference>
<dbReference type="FunFam" id="3.30.565.10:FF:000010">
    <property type="entry name" value="Sensor histidine kinase RcsC"/>
    <property type="match status" value="1"/>
</dbReference>
<evidence type="ECO:0000256" key="15">
    <source>
        <dbReference type="ARBA" id="ARBA00023136"/>
    </source>
</evidence>
<dbReference type="Gene3D" id="3.30.450.20">
    <property type="entry name" value="PAS domain"/>
    <property type="match status" value="3"/>
</dbReference>
<feature type="modified residue" description="4-aspartylphosphate" evidence="23">
    <location>
        <position position="947"/>
    </location>
</feature>
<dbReference type="SUPFAM" id="SSF52172">
    <property type="entry name" value="CheY-like"/>
    <property type="match status" value="1"/>
</dbReference>
<keyword evidence="13" id="KW-0902">Two-component regulatory system</keyword>
<evidence type="ECO:0000256" key="18">
    <source>
        <dbReference type="ARBA" id="ARBA00064003"/>
    </source>
</evidence>
<dbReference type="SMART" id="SM00091">
    <property type="entry name" value="PAS"/>
    <property type="match status" value="3"/>
</dbReference>
<dbReference type="InterPro" id="IPR001789">
    <property type="entry name" value="Sig_transdc_resp-reg_receiver"/>
</dbReference>
<organism evidence="31 32">
    <name type="scientific">Simplicispira metamorpha</name>
    <dbReference type="NCBI Taxonomy" id="80881"/>
    <lineage>
        <taxon>Bacteria</taxon>
        <taxon>Pseudomonadati</taxon>
        <taxon>Pseudomonadota</taxon>
        <taxon>Betaproteobacteria</taxon>
        <taxon>Burkholderiales</taxon>
        <taxon>Comamonadaceae</taxon>
        <taxon>Simplicispira</taxon>
    </lineage>
</organism>
<evidence type="ECO:0000256" key="10">
    <source>
        <dbReference type="ARBA" id="ARBA00022777"/>
    </source>
</evidence>
<dbReference type="Gene3D" id="1.20.120.160">
    <property type="entry name" value="HPT domain"/>
    <property type="match status" value="1"/>
</dbReference>
<feature type="transmembrane region" description="Helical" evidence="24">
    <location>
        <begin position="120"/>
        <end position="143"/>
    </location>
</feature>
<evidence type="ECO:0000259" key="29">
    <source>
        <dbReference type="PROSITE" id="PS50894"/>
    </source>
</evidence>
<dbReference type="InterPro" id="IPR005467">
    <property type="entry name" value="His_kinase_dom"/>
</dbReference>
<dbReference type="OrthoDB" id="9810730at2"/>
<dbReference type="InterPro" id="IPR008207">
    <property type="entry name" value="Sig_transdc_His_kin_Hpt_dom"/>
</dbReference>